<keyword evidence="3" id="KW-1185">Reference proteome</keyword>
<feature type="region of interest" description="Disordered" evidence="1">
    <location>
        <begin position="1"/>
        <end position="44"/>
    </location>
</feature>
<feature type="region of interest" description="Disordered" evidence="1">
    <location>
        <begin position="189"/>
        <end position="228"/>
    </location>
</feature>
<feature type="compositionally biased region" description="Polar residues" evidence="1">
    <location>
        <begin position="189"/>
        <end position="201"/>
    </location>
</feature>
<proteinExistence type="predicted"/>
<dbReference type="Proteomes" id="UP000007350">
    <property type="component" value="Unassembled WGS sequence"/>
</dbReference>
<accession>K2MLW2</accession>
<evidence type="ECO:0000256" key="1">
    <source>
        <dbReference type="SAM" id="MobiDB-lite"/>
    </source>
</evidence>
<name>K2MLW2_TRYCR</name>
<evidence type="ECO:0000313" key="2">
    <source>
        <dbReference type="EMBL" id="EKF28155.1"/>
    </source>
</evidence>
<feature type="region of interest" description="Disordered" evidence="1">
    <location>
        <begin position="136"/>
        <end position="174"/>
    </location>
</feature>
<feature type="compositionally biased region" description="Low complexity" evidence="1">
    <location>
        <begin position="27"/>
        <end position="39"/>
    </location>
</feature>
<protein>
    <submittedName>
        <fullName evidence="2">Uncharacterized protein</fullName>
    </submittedName>
</protein>
<evidence type="ECO:0000313" key="3">
    <source>
        <dbReference type="Proteomes" id="UP000007350"/>
    </source>
</evidence>
<dbReference type="EMBL" id="AHKC01016622">
    <property type="protein sequence ID" value="EKF28155.1"/>
    <property type="molecule type" value="Genomic_DNA"/>
</dbReference>
<sequence length="228" mass="23179">MSRVPTRLPPLGVRPLSSISPRPPSASPTADASTAAAVADGGGPPAGRLLSPPRVCGVSFCFMKSPVVCVPFSSSAFFSSSSVSSSSSTSASSSSEDSVAGTSISSTFSCCVSATLSNCIFKSWLPGNDDVRSVGSGPLLGGTERTVASTSPPVADTTTAAPHHSTQRAHTSSTRPVIIIAITPVTCVQPSAQTNSPSTQSESKEGDNSVNHAPPNPEMRVTHHKNNN</sequence>
<organism evidence="2 3">
    <name type="scientific">Trypanosoma cruzi marinkellei</name>
    <dbReference type="NCBI Taxonomy" id="85056"/>
    <lineage>
        <taxon>Eukaryota</taxon>
        <taxon>Discoba</taxon>
        <taxon>Euglenozoa</taxon>
        <taxon>Kinetoplastea</taxon>
        <taxon>Metakinetoplastina</taxon>
        <taxon>Trypanosomatida</taxon>
        <taxon>Trypanosomatidae</taxon>
        <taxon>Trypanosoma</taxon>
        <taxon>Schizotrypanum</taxon>
    </lineage>
</organism>
<feature type="compositionally biased region" description="Polar residues" evidence="1">
    <location>
        <begin position="146"/>
        <end position="160"/>
    </location>
</feature>
<dbReference type="AlphaFoldDB" id="K2MLW2"/>
<reference evidence="2 3" key="1">
    <citation type="journal article" date="2012" name="BMC Genomics">
        <title>Comparative genomic analysis of human infective Trypanosoma cruzi lineages with the bat-restricted subspecies T. cruzi marinkellei.</title>
        <authorList>
            <person name="Franzen O."/>
            <person name="Talavera-Lopez C."/>
            <person name="Ochaya S."/>
            <person name="Butler C.E."/>
            <person name="Messenger L.A."/>
            <person name="Lewis M.D."/>
            <person name="Llewellyn M.S."/>
            <person name="Marinkelle C.J."/>
            <person name="Tyler K.M."/>
            <person name="Miles M.A."/>
            <person name="Andersson B."/>
        </authorList>
    </citation>
    <scope>NUCLEOTIDE SEQUENCE [LARGE SCALE GENOMIC DNA]</scope>
    <source>
        <strain evidence="2 3">B7</strain>
    </source>
</reference>
<comment type="caution">
    <text evidence="2">The sequence shown here is derived from an EMBL/GenBank/DDBJ whole genome shotgun (WGS) entry which is preliminary data.</text>
</comment>
<gene>
    <name evidence="2" type="ORF">MOQ_008106</name>
</gene>